<evidence type="ECO:0000313" key="3">
    <source>
        <dbReference type="EMBL" id="RKU39923.1"/>
    </source>
</evidence>
<evidence type="ECO:0000259" key="2">
    <source>
        <dbReference type="PROSITE" id="PS51184"/>
    </source>
</evidence>
<sequence length="700" mass="78312">MEVMKAVKMVDDDLPGGQWDRLLAAASSRLEFQLPATKMATPHSQRTIFETAEVKEIKDLSQTESEIVGILASIATSSAPVTAPSPAETIAAVPTETTPNINRPTNPQPRLPTPPQLAKQRKPAAKSRKKPGTTTTKPRNRPKATPKPSNKPRGAMKEEQEPRMASPATTQPSISALPPPTTSTTKPLVAAYENMFSVPFRCCPVEVPDLFLSLLDSPARPASALLKPFSRFRHQLCFAHVHRFAEMTAAYAFDEPARFLAYPPSPCGSNDGVGMSHTPQLSLITDAEAHRPLNRPRSNGCDSPYYSCVLDGAHDGHAPILNIERDEDFRQQVMREMEARMEQKDLKSHGDVADRLVYSILQNCKPPSPDEAYLLSGEEAAARVEAGISDCPIFTQGQQQFKWDPSNRPIAELFKRMEDLNRSVSVQIPSRKAYLQSFQKQRLCDVQKRFMESYNMDTDDPWNVLDLRNPLPPAVLPKFLTGENCQLLPRVRDAVLNGSCAERTVAAKEQWNEWVDVLDWVLMSEGGHNTAPHMDSHGLSTWITVQEGEFGYGWLSKPTKEERDAWIAHPQEFVGGQWRFTVLTPGQTVFFNSGTVHFVFRIRNGQTMALGGHVLQWSGLAHWMDVIQDELRNPQITNEDMEWSAPKYIRVIADLVENRLQNGRVEGMGGMEAVQKFLAAVKEFENNKKPLPKPAKKRKR</sequence>
<feature type="compositionally biased region" description="Basic residues" evidence="1">
    <location>
        <begin position="119"/>
        <end position="131"/>
    </location>
</feature>
<dbReference type="Gene3D" id="2.60.120.650">
    <property type="entry name" value="Cupin"/>
    <property type="match status" value="1"/>
</dbReference>
<dbReference type="EMBL" id="QVQW01000132">
    <property type="protein sequence ID" value="RKU39923.1"/>
    <property type="molecule type" value="Genomic_DNA"/>
</dbReference>
<feature type="region of interest" description="Disordered" evidence="1">
    <location>
        <begin position="92"/>
        <end position="183"/>
    </location>
</feature>
<dbReference type="AlphaFoldDB" id="A0A420XW61"/>
<feature type="domain" description="JmjC" evidence="2">
    <location>
        <begin position="460"/>
        <end position="631"/>
    </location>
</feature>
<evidence type="ECO:0000256" key="1">
    <source>
        <dbReference type="SAM" id="MobiDB-lite"/>
    </source>
</evidence>
<dbReference type="Proteomes" id="UP000275385">
    <property type="component" value="Unassembled WGS sequence"/>
</dbReference>
<dbReference type="STRING" id="177199.A0A420XW61"/>
<organism evidence="3 4">
    <name type="scientific">Coniochaeta pulveracea</name>
    <dbReference type="NCBI Taxonomy" id="177199"/>
    <lineage>
        <taxon>Eukaryota</taxon>
        <taxon>Fungi</taxon>
        <taxon>Dikarya</taxon>
        <taxon>Ascomycota</taxon>
        <taxon>Pezizomycotina</taxon>
        <taxon>Sordariomycetes</taxon>
        <taxon>Sordariomycetidae</taxon>
        <taxon>Coniochaetales</taxon>
        <taxon>Coniochaetaceae</taxon>
        <taxon>Coniochaeta</taxon>
    </lineage>
</organism>
<feature type="compositionally biased region" description="Pro residues" evidence="1">
    <location>
        <begin position="106"/>
        <end position="115"/>
    </location>
</feature>
<reference evidence="3 4" key="1">
    <citation type="submission" date="2018-08" db="EMBL/GenBank/DDBJ databases">
        <title>Draft genome of the lignicolous fungus Coniochaeta pulveracea.</title>
        <authorList>
            <person name="Borstlap C.J."/>
            <person name="De Witt R.N."/>
            <person name="Botha A."/>
            <person name="Volschenk H."/>
        </authorList>
    </citation>
    <scope>NUCLEOTIDE SEQUENCE [LARGE SCALE GENOMIC DNA]</scope>
    <source>
        <strain evidence="3 4">CAB683</strain>
    </source>
</reference>
<protein>
    <recommendedName>
        <fullName evidence="2">JmjC domain-containing protein</fullName>
    </recommendedName>
</protein>
<gene>
    <name evidence="3" type="ORF">DL546_001009</name>
</gene>
<dbReference type="SUPFAM" id="SSF51197">
    <property type="entry name" value="Clavaminate synthase-like"/>
    <property type="match status" value="1"/>
</dbReference>
<accession>A0A420XW61</accession>
<keyword evidence="4" id="KW-1185">Reference proteome</keyword>
<proteinExistence type="predicted"/>
<comment type="caution">
    <text evidence="3">The sequence shown here is derived from an EMBL/GenBank/DDBJ whole genome shotgun (WGS) entry which is preliminary data.</text>
</comment>
<name>A0A420XW61_9PEZI</name>
<dbReference type="PROSITE" id="PS51184">
    <property type="entry name" value="JMJC"/>
    <property type="match status" value="1"/>
</dbReference>
<evidence type="ECO:0000313" key="4">
    <source>
        <dbReference type="Proteomes" id="UP000275385"/>
    </source>
</evidence>
<dbReference type="InterPro" id="IPR003347">
    <property type="entry name" value="JmjC_dom"/>
</dbReference>
<dbReference type="OrthoDB" id="5077844at2759"/>